<feature type="transmembrane region" description="Helical" evidence="1">
    <location>
        <begin position="89"/>
        <end position="118"/>
    </location>
</feature>
<dbReference type="AlphaFoldDB" id="A0A328A566"/>
<organism evidence="2 3">
    <name type="scientific">Macrococcoides bohemicum</name>
    <dbReference type="NCBI Taxonomy" id="1903056"/>
    <lineage>
        <taxon>Bacteria</taxon>
        <taxon>Bacillati</taxon>
        <taxon>Bacillota</taxon>
        <taxon>Bacilli</taxon>
        <taxon>Bacillales</taxon>
        <taxon>Staphylococcaceae</taxon>
        <taxon>Macrococcoides</taxon>
    </lineage>
</organism>
<evidence type="ECO:0000256" key="1">
    <source>
        <dbReference type="SAM" id="Phobius"/>
    </source>
</evidence>
<evidence type="ECO:0000313" key="2">
    <source>
        <dbReference type="EMBL" id="RAK49426.1"/>
    </source>
</evidence>
<dbReference type="Pfam" id="PF04306">
    <property type="entry name" value="DUF456"/>
    <property type="match status" value="1"/>
</dbReference>
<dbReference type="OrthoDB" id="9808460at2"/>
<feature type="transmembrane region" description="Helical" evidence="1">
    <location>
        <begin position="49"/>
        <end position="69"/>
    </location>
</feature>
<keyword evidence="1" id="KW-0472">Membrane</keyword>
<dbReference type="RefSeq" id="WP_111745463.1">
    <property type="nucleotide sequence ID" value="NZ_JBHSQY010000002.1"/>
</dbReference>
<evidence type="ECO:0000313" key="3">
    <source>
        <dbReference type="Proteomes" id="UP000249579"/>
    </source>
</evidence>
<dbReference type="PANTHER" id="PTHR39165:SF1">
    <property type="entry name" value="DUF456 DOMAIN-CONTAINING PROTEIN"/>
    <property type="match status" value="1"/>
</dbReference>
<feature type="transmembrane region" description="Helical" evidence="1">
    <location>
        <begin position="6"/>
        <end position="37"/>
    </location>
</feature>
<accession>A0A328A566</accession>
<gene>
    <name evidence="2" type="ORF">BHX94_06330</name>
</gene>
<feature type="transmembrane region" description="Helical" evidence="1">
    <location>
        <begin position="130"/>
        <end position="156"/>
    </location>
</feature>
<proteinExistence type="predicted"/>
<dbReference type="EMBL" id="PZJG01000003">
    <property type="protein sequence ID" value="RAK49426.1"/>
    <property type="molecule type" value="Genomic_DNA"/>
</dbReference>
<reference evidence="2 3" key="1">
    <citation type="journal article" date="2018" name="Front. Microbiol.">
        <title>Description and Comparative Genomics of Macrococcus caseolyticus subsp. hominis subsp. nov., Macrococcus goetzii sp. nov., Macrococcus epidermidis sp. nov., and Macrococcus bohemicus sp. nov., Novel Macrococci From Human Clinical Material With Virulence Potential and Suspected Uptake of Foreign DNA by Natural Transformation.</title>
        <authorList>
            <person name="Maslanova I."/>
            <person name="Wertheimer Z."/>
            <person name="Sedlacek I."/>
            <person name="Svec P."/>
            <person name="Indrakova A."/>
            <person name="Kovarovic V."/>
            <person name="Schumann P."/>
            <person name="Sproer C."/>
            <person name="Kralova S."/>
            <person name="Sedo O."/>
            <person name="Kristofova L."/>
            <person name="Vrbovska V."/>
            <person name="Fuzik T."/>
            <person name="Petras P."/>
            <person name="Zdrahal Z."/>
            <person name="Ruzickova V."/>
            <person name="Doskar J."/>
            <person name="Pantucek R."/>
        </authorList>
    </citation>
    <scope>NUCLEOTIDE SEQUENCE [LARGE SCALE GENOMIC DNA]</scope>
    <source>
        <strain evidence="2 3">03/115</strain>
    </source>
</reference>
<sequence>MTFILWTLVILAFLSAFVALVMPMIPGILMMWVGFFIYHFAINNNELSWFFWIAMATLTIIILLSDYVLGSRFVKKFGGSKAGELTAAIGIILGSFFFPPFGIIILPFVAVFIVELLIQQDFKRAMDASIGSLLGFLTSTVAKFIILIIMVIWFIFDIII</sequence>
<dbReference type="Proteomes" id="UP000249579">
    <property type="component" value="Unassembled WGS sequence"/>
</dbReference>
<keyword evidence="1" id="KW-0812">Transmembrane</keyword>
<keyword evidence="1" id="KW-1133">Transmembrane helix</keyword>
<dbReference type="PANTHER" id="PTHR39165">
    <property type="entry name" value="IG HYPOTHETICAL 17883"/>
    <property type="match status" value="1"/>
</dbReference>
<dbReference type="InterPro" id="IPR007403">
    <property type="entry name" value="DUF456"/>
</dbReference>
<protein>
    <submittedName>
        <fullName evidence="2">DUF456 domain-containing protein</fullName>
    </submittedName>
</protein>
<comment type="caution">
    <text evidence="2">The sequence shown here is derived from an EMBL/GenBank/DDBJ whole genome shotgun (WGS) entry which is preliminary data.</text>
</comment>
<name>A0A328A566_9STAP</name>